<dbReference type="InterPro" id="IPR013766">
    <property type="entry name" value="Thioredoxin_domain"/>
</dbReference>
<gene>
    <name evidence="2" type="ORF">EYR15_02600</name>
</gene>
<dbReference type="Gene3D" id="3.40.30.10">
    <property type="entry name" value="Glutaredoxin"/>
    <property type="match status" value="1"/>
</dbReference>
<evidence type="ECO:0000313" key="2">
    <source>
        <dbReference type="EMBL" id="TBN55051.1"/>
    </source>
</evidence>
<keyword evidence="3" id="KW-1185">Reference proteome</keyword>
<dbReference type="Pfam" id="PF00085">
    <property type="entry name" value="Thioredoxin"/>
    <property type="match status" value="1"/>
</dbReference>
<name>A0A4Q9GNH5_9HYPH</name>
<dbReference type="AlphaFoldDB" id="A0A4Q9GNH5"/>
<evidence type="ECO:0000259" key="1">
    <source>
        <dbReference type="PROSITE" id="PS51352"/>
    </source>
</evidence>
<dbReference type="SUPFAM" id="SSF52833">
    <property type="entry name" value="Thioredoxin-like"/>
    <property type="match status" value="1"/>
</dbReference>
<dbReference type="Proteomes" id="UP000291613">
    <property type="component" value="Unassembled WGS sequence"/>
</dbReference>
<feature type="domain" description="Thioredoxin" evidence="1">
    <location>
        <begin position="39"/>
        <end position="152"/>
    </location>
</feature>
<dbReference type="OrthoDB" id="7950124at2"/>
<accession>A0A4Q9GNH5</accession>
<organism evidence="2 3">
    <name type="scientific">Hansschlegelia quercus</name>
    <dbReference type="NCBI Taxonomy" id="2528245"/>
    <lineage>
        <taxon>Bacteria</taxon>
        <taxon>Pseudomonadati</taxon>
        <taxon>Pseudomonadota</taxon>
        <taxon>Alphaproteobacteria</taxon>
        <taxon>Hyphomicrobiales</taxon>
        <taxon>Methylopilaceae</taxon>
        <taxon>Hansschlegelia</taxon>
    </lineage>
</organism>
<dbReference type="InterPro" id="IPR036249">
    <property type="entry name" value="Thioredoxin-like_sf"/>
</dbReference>
<sequence>MIPRRSDAEASRLRIPSGVRHWRFAVFKSRHAFAAALAAVALSVAPALSEPFSQPKFDAAMKAGAPIVVHVNATWCPTCMMQKPVLSKLLSEDRYGKFREFVVDYDQGKDTMRALKAPDRSTIIVFAKGKETGRGVGDVSEASVSSLLNTGL</sequence>
<dbReference type="PROSITE" id="PS51352">
    <property type="entry name" value="THIOREDOXIN_2"/>
    <property type="match status" value="1"/>
</dbReference>
<dbReference type="EMBL" id="SIUB01000001">
    <property type="protein sequence ID" value="TBN55051.1"/>
    <property type="molecule type" value="Genomic_DNA"/>
</dbReference>
<proteinExistence type="predicted"/>
<comment type="caution">
    <text evidence="2">The sequence shown here is derived from an EMBL/GenBank/DDBJ whole genome shotgun (WGS) entry which is preliminary data.</text>
</comment>
<dbReference type="CDD" id="cd02947">
    <property type="entry name" value="TRX_family"/>
    <property type="match status" value="1"/>
</dbReference>
<protein>
    <submittedName>
        <fullName evidence="2">Thioredoxin</fullName>
    </submittedName>
</protein>
<reference evidence="2 3" key="1">
    <citation type="submission" date="2019-02" db="EMBL/GenBank/DDBJ databases">
        <title>Hansschlegelia quercus sp. nov., a novel methylotrophic bacterium from buds of oak (Quercus robur L.).</title>
        <authorList>
            <person name="Agafonova N.V."/>
            <person name="Kaparullina E.N."/>
            <person name="Grouzdev D.S."/>
            <person name="Doronina N.V."/>
        </authorList>
    </citation>
    <scope>NUCLEOTIDE SEQUENCE [LARGE SCALE GENOMIC DNA]</scope>
    <source>
        <strain evidence="2 3">Dub</strain>
    </source>
</reference>
<evidence type="ECO:0000313" key="3">
    <source>
        <dbReference type="Proteomes" id="UP000291613"/>
    </source>
</evidence>